<evidence type="ECO:0000256" key="4">
    <source>
        <dbReference type="ARBA" id="ARBA00022679"/>
    </source>
</evidence>
<evidence type="ECO:0000256" key="7">
    <source>
        <dbReference type="ARBA" id="ARBA00023004"/>
    </source>
</evidence>
<keyword evidence="8" id="KW-0411">Iron-sulfur</keyword>
<keyword evidence="7" id="KW-0408">Iron</keyword>
<dbReference type="GO" id="GO:0051536">
    <property type="term" value="F:iron-sulfur cluster binding"/>
    <property type="evidence" value="ECO:0007669"/>
    <property type="project" value="UniProtKB-KW"/>
</dbReference>
<name>A0A934NGX5_9BACT</name>
<dbReference type="EMBL" id="JAEKNN010000052">
    <property type="protein sequence ID" value="MBJ7609846.1"/>
    <property type="molecule type" value="Genomic_DNA"/>
</dbReference>
<dbReference type="InterPro" id="IPR015422">
    <property type="entry name" value="PyrdxlP-dep_Trfase_small"/>
</dbReference>
<evidence type="ECO:0000313" key="13">
    <source>
        <dbReference type="Proteomes" id="UP000614410"/>
    </source>
</evidence>
<feature type="domain" description="Aminotransferase class V" evidence="11">
    <location>
        <begin position="6"/>
        <end position="370"/>
    </location>
</feature>
<dbReference type="PIRSF" id="PIRSF005572">
    <property type="entry name" value="NifS"/>
    <property type="match status" value="1"/>
</dbReference>
<evidence type="ECO:0000256" key="2">
    <source>
        <dbReference type="ARBA" id="ARBA00006490"/>
    </source>
</evidence>
<dbReference type="SUPFAM" id="SSF53383">
    <property type="entry name" value="PLP-dependent transferases"/>
    <property type="match status" value="1"/>
</dbReference>
<comment type="caution">
    <text evidence="12">The sequence shown here is derived from an EMBL/GenBank/DDBJ whole genome shotgun (WGS) entry which is preliminary data.</text>
</comment>
<evidence type="ECO:0000256" key="10">
    <source>
        <dbReference type="RuleBase" id="RU004504"/>
    </source>
</evidence>
<comment type="cofactor">
    <cofactor evidence="1 10">
        <name>pyridoxal 5'-phosphate</name>
        <dbReference type="ChEBI" id="CHEBI:597326"/>
    </cofactor>
</comment>
<evidence type="ECO:0000256" key="6">
    <source>
        <dbReference type="ARBA" id="ARBA00022898"/>
    </source>
</evidence>
<dbReference type="InterPro" id="IPR000192">
    <property type="entry name" value="Aminotrans_V_dom"/>
</dbReference>
<dbReference type="Gene3D" id="1.10.260.50">
    <property type="match status" value="1"/>
</dbReference>
<protein>
    <recommendedName>
        <fullName evidence="3">cysteine desulfurase</fullName>
        <ecNumber evidence="3">2.8.1.7</ecNumber>
    </recommendedName>
</protein>
<evidence type="ECO:0000256" key="1">
    <source>
        <dbReference type="ARBA" id="ARBA00001933"/>
    </source>
</evidence>
<dbReference type="InterPro" id="IPR016454">
    <property type="entry name" value="Cysteine_dSase"/>
</dbReference>
<dbReference type="InterPro" id="IPR020578">
    <property type="entry name" value="Aminotrans_V_PyrdxlP_BS"/>
</dbReference>
<dbReference type="Proteomes" id="UP000614410">
    <property type="component" value="Unassembled WGS sequence"/>
</dbReference>
<accession>A0A934NGX5</accession>
<dbReference type="Pfam" id="PF00266">
    <property type="entry name" value="Aminotran_5"/>
    <property type="match status" value="1"/>
</dbReference>
<keyword evidence="5" id="KW-0479">Metal-binding</keyword>
<dbReference type="Gene3D" id="3.90.1150.10">
    <property type="entry name" value="Aspartate Aminotransferase, domain 1"/>
    <property type="match status" value="1"/>
</dbReference>
<dbReference type="AlphaFoldDB" id="A0A934NGX5"/>
<sequence length="391" mass="40465">MDQERIYLDHAATTPPAEEVIEAMLPFLREEWGNPSSPHARGRNARTAVDDARDRIAAVLGCAAREVIFTAGGTEADNLALRGAVARWGDERGRHLVVSAIEHEGVLATAHALVDQAGCELTEVGCDSQGRVDPAAVAAAVRDDTVLVSLMVANNEIGTQQEVSTATRLVRERNPHTLVHSDAVQALGRIPVGLDRLGVDLLSVSAHKCYGPKGIGALLARWGAHPRAQVEGGGQERGRRSGTENVAAIAGFAVAAELVVCEQAAEMPRQAALRDALEALVIGALAAVRVASGSAARLPNVSAMLVDGASTEALIAALDIAGVEVSGGSACASGAVRDSHVLRAIGEDPRATALIRCSLGRGTTQEEVRRAAASIVAVVGRAVRAPAGARP</sequence>
<dbReference type="InterPro" id="IPR015424">
    <property type="entry name" value="PyrdxlP-dep_Trfase"/>
</dbReference>
<comment type="similarity">
    <text evidence="2">Belongs to the class-V pyridoxal-phosphate-dependent aminotransferase family. NifS/IscS subfamily.</text>
</comment>
<gene>
    <name evidence="12" type="ORF">JF887_10530</name>
</gene>
<dbReference type="PANTHER" id="PTHR11601:SF34">
    <property type="entry name" value="CYSTEINE DESULFURASE"/>
    <property type="match status" value="1"/>
</dbReference>
<proteinExistence type="inferred from homology"/>
<dbReference type="EC" id="2.8.1.7" evidence="3"/>
<keyword evidence="6" id="KW-0663">Pyridoxal phosphate</keyword>
<evidence type="ECO:0000256" key="8">
    <source>
        <dbReference type="ARBA" id="ARBA00023014"/>
    </source>
</evidence>
<dbReference type="Gene3D" id="3.40.640.10">
    <property type="entry name" value="Type I PLP-dependent aspartate aminotransferase-like (Major domain)"/>
    <property type="match status" value="1"/>
</dbReference>
<keyword evidence="4" id="KW-0808">Transferase</keyword>
<comment type="catalytic activity">
    <reaction evidence="9">
        <text>(sulfur carrier)-H + L-cysteine = (sulfur carrier)-SH + L-alanine</text>
        <dbReference type="Rhea" id="RHEA:43892"/>
        <dbReference type="Rhea" id="RHEA-COMP:14737"/>
        <dbReference type="Rhea" id="RHEA-COMP:14739"/>
        <dbReference type="ChEBI" id="CHEBI:29917"/>
        <dbReference type="ChEBI" id="CHEBI:35235"/>
        <dbReference type="ChEBI" id="CHEBI:57972"/>
        <dbReference type="ChEBI" id="CHEBI:64428"/>
        <dbReference type="EC" id="2.8.1.7"/>
    </reaction>
</comment>
<evidence type="ECO:0000256" key="3">
    <source>
        <dbReference type="ARBA" id="ARBA00012239"/>
    </source>
</evidence>
<evidence type="ECO:0000313" key="12">
    <source>
        <dbReference type="EMBL" id="MBJ7609846.1"/>
    </source>
</evidence>
<dbReference type="GO" id="GO:0046872">
    <property type="term" value="F:metal ion binding"/>
    <property type="evidence" value="ECO:0007669"/>
    <property type="project" value="UniProtKB-KW"/>
</dbReference>
<dbReference type="PANTHER" id="PTHR11601">
    <property type="entry name" value="CYSTEINE DESULFURYLASE FAMILY MEMBER"/>
    <property type="match status" value="1"/>
</dbReference>
<evidence type="ECO:0000259" key="11">
    <source>
        <dbReference type="Pfam" id="PF00266"/>
    </source>
</evidence>
<evidence type="ECO:0000256" key="9">
    <source>
        <dbReference type="ARBA" id="ARBA00050776"/>
    </source>
</evidence>
<evidence type="ECO:0000256" key="5">
    <source>
        <dbReference type="ARBA" id="ARBA00022723"/>
    </source>
</evidence>
<dbReference type="GO" id="GO:0031071">
    <property type="term" value="F:cysteine desulfurase activity"/>
    <property type="evidence" value="ECO:0007669"/>
    <property type="project" value="UniProtKB-EC"/>
</dbReference>
<dbReference type="InterPro" id="IPR015421">
    <property type="entry name" value="PyrdxlP-dep_Trfase_major"/>
</dbReference>
<organism evidence="12 13">
    <name type="scientific">Candidatus Amunia macphersoniae</name>
    <dbReference type="NCBI Taxonomy" id="3127014"/>
    <lineage>
        <taxon>Bacteria</taxon>
        <taxon>Bacillati</taxon>
        <taxon>Candidatus Dormiibacterota</taxon>
        <taxon>Candidatus Dormibacteria</taxon>
        <taxon>Candidatus Aeolococcales</taxon>
        <taxon>Candidatus Aeolococcaceae</taxon>
        <taxon>Candidatus Amunia</taxon>
    </lineage>
</organism>
<dbReference type="PROSITE" id="PS00595">
    <property type="entry name" value="AA_TRANSFER_CLASS_5"/>
    <property type="match status" value="1"/>
</dbReference>
<reference evidence="12 13" key="1">
    <citation type="submission" date="2020-10" db="EMBL/GenBank/DDBJ databases">
        <title>Ca. Dormibacterota MAGs.</title>
        <authorList>
            <person name="Montgomery K."/>
        </authorList>
    </citation>
    <scope>NUCLEOTIDE SEQUENCE [LARGE SCALE GENOMIC DNA]</scope>
    <source>
        <strain evidence="12">Mitchell_Peninsula_5</strain>
    </source>
</reference>